<sequence length="91" mass="10260">MDCKKGFNQDMYSKKVVKYVGEPTSHMDSIASSAVTFHCLLIGFPVGSCSHQGEGICYYLIHFFWKGCKYLDGNKSLVLKIVESQNSRENN</sequence>
<keyword evidence="1" id="KW-0418">Kinase</keyword>
<gene>
    <name evidence="1" type="ORF">CTI12_AA439070</name>
</gene>
<dbReference type="Proteomes" id="UP000245207">
    <property type="component" value="Unassembled WGS sequence"/>
</dbReference>
<dbReference type="EMBL" id="PKPP01007216">
    <property type="protein sequence ID" value="PWA54039.1"/>
    <property type="molecule type" value="Genomic_DNA"/>
</dbReference>
<proteinExistence type="predicted"/>
<organism evidence="1 2">
    <name type="scientific">Artemisia annua</name>
    <name type="common">Sweet wormwood</name>
    <dbReference type="NCBI Taxonomy" id="35608"/>
    <lineage>
        <taxon>Eukaryota</taxon>
        <taxon>Viridiplantae</taxon>
        <taxon>Streptophyta</taxon>
        <taxon>Embryophyta</taxon>
        <taxon>Tracheophyta</taxon>
        <taxon>Spermatophyta</taxon>
        <taxon>Magnoliopsida</taxon>
        <taxon>eudicotyledons</taxon>
        <taxon>Gunneridae</taxon>
        <taxon>Pentapetalae</taxon>
        <taxon>asterids</taxon>
        <taxon>campanulids</taxon>
        <taxon>Asterales</taxon>
        <taxon>Asteraceae</taxon>
        <taxon>Asteroideae</taxon>
        <taxon>Anthemideae</taxon>
        <taxon>Artemisiinae</taxon>
        <taxon>Artemisia</taxon>
    </lineage>
</organism>
<evidence type="ECO:0000313" key="1">
    <source>
        <dbReference type="EMBL" id="PWA54039.1"/>
    </source>
</evidence>
<keyword evidence="1" id="KW-0808">Transferase</keyword>
<name>A0A2U1LYF6_ARTAN</name>
<dbReference type="STRING" id="35608.A0A2U1LYF6"/>
<evidence type="ECO:0000313" key="2">
    <source>
        <dbReference type="Proteomes" id="UP000245207"/>
    </source>
</evidence>
<accession>A0A2U1LYF6</accession>
<keyword evidence="1" id="KW-0670">Pyruvate</keyword>
<comment type="caution">
    <text evidence="1">The sequence shown here is derived from an EMBL/GenBank/DDBJ whole genome shotgun (WGS) entry which is preliminary data.</text>
</comment>
<dbReference type="AlphaFoldDB" id="A0A2U1LYF6"/>
<dbReference type="GO" id="GO:0016301">
    <property type="term" value="F:kinase activity"/>
    <property type="evidence" value="ECO:0007669"/>
    <property type="project" value="UniProtKB-KW"/>
</dbReference>
<protein>
    <submittedName>
        <fullName evidence="1">Pyruvate kinase 1, cytosolic</fullName>
    </submittedName>
</protein>
<reference evidence="1 2" key="1">
    <citation type="journal article" date="2018" name="Mol. Plant">
        <title>The genome of Artemisia annua provides insight into the evolution of Asteraceae family and artemisinin biosynthesis.</title>
        <authorList>
            <person name="Shen Q."/>
            <person name="Zhang L."/>
            <person name="Liao Z."/>
            <person name="Wang S."/>
            <person name="Yan T."/>
            <person name="Shi P."/>
            <person name="Liu M."/>
            <person name="Fu X."/>
            <person name="Pan Q."/>
            <person name="Wang Y."/>
            <person name="Lv Z."/>
            <person name="Lu X."/>
            <person name="Zhang F."/>
            <person name="Jiang W."/>
            <person name="Ma Y."/>
            <person name="Chen M."/>
            <person name="Hao X."/>
            <person name="Li L."/>
            <person name="Tang Y."/>
            <person name="Lv G."/>
            <person name="Zhou Y."/>
            <person name="Sun X."/>
            <person name="Brodelius P.E."/>
            <person name="Rose J.K.C."/>
            <person name="Tang K."/>
        </authorList>
    </citation>
    <scope>NUCLEOTIDE SEQUENCE [LARGE SCALE GENOMIC DNA]</scope>
    <source>
        <strain evidence="2">cv. Huhao1</strain>
        <tissue evidence="1">Leaf</tissue>
    </source>
</reference>
<keyword evidence="2" id="KW-1185">Reference proteome</keyword>